<keyword evidence="3" id="KW-1185">Reference proteome</keyword>
<feature type="chain" id="PRO_5032897428" description="Phosphate ABC transporter substrate-binding protein" evidence="1">
    <location>
        <begin position="18"/>
        <end position="134"/>
    </location>
</feature>
<dbReference type="AlphaFoldDB" id="A0A839HD91"/>
<dbReference type="Proteomes" id="UP000548632">
    <property type="component" value="Unassembled WGS sequence"/>
</dbReference>
<gene>
    <name evidence="2" type="ORF">HUK38_03105</name>
</gene>
<feature type="signal peptide" evidence="1">
    <location>
        <begin position="1"/>
        <end position="17"/>
    </location>
</feature>
<reference evidence="2 3" key="1">
    <citation type="journal article" date="2020" name="Arch. Microbiol.">
        <title>The genome sequence of the giant phototrophic gammaproteobacterium Thiospirillum jenense gives insight into its physiological properties and phylogenetic relationships.</title>
        <authorList>
            <person name="Imhoff J.F."/>
            <person name="Meyer T.E."/>
            <person name="Kyndt J.A."/>
        </authorList>
    </citation>
    <scope>NUCLEOTIDE SEQUENCE [LARGE SCALE GENOMIC DNA]</scope>
    <source>
        <strain evidence="2 3">DSM 216</strain>
    </source>
</reference>
<sequence>MPTLFCLLLLITLPSFADPIIIGHANLTTLDSTTIQRIYTGKVVEVNGIRVTPVNLPANNPLREQFLQCYLNQNNEKYIGYWTVRRYIGKGTPPRELESVAAMIQFIANTQGAIGYVDTTHLPNNIKILLDTAR</sequence>
<proteinExistence type="predicted"/>
<evidence type="ECO:0000256" key="1">
    <source>
        <dbReference type="SAM" id="SignalP"/>
    </source>
</evidence>
<evidence type="ECO:0008006" key="4">
    <source>
        <dbReference type="Google" id="ProtNLM"/>
    </source>
</evidence>
<dbReference type="EMBL" id="JABVCQ010000005">
    <property type="protein sequence ID" value="MBB1125218.1"/>
    <property type="molecule type" value="Genomic_DNA"/>
</dbReference>
<accession>A0A839HD91</accession>
<organism evidence="2 3">
    <name type="scientific">Thiospirillum jenense</name>
    <dbReference type="NCBI Taxonomy" id="1653858"/>
    <lineage>
        <taxon>Bacteria</taxon>
        <taxon>Pseudomonadati</taxon>
        <taxon>Pseudomonadota</taxon>
        <taxon>Gammaproteobacteria</taxon>
        <taxon>Chromatiales</taxon>
        <taxon>Chromatiaceae</taxon>
        <taxon>Thiospirillum</taxon>
    </lineage>
</organism>
<name>A0A839HD91_9GAMM</name>
<protein>
    <recommendedName>
        <fullName evidence="4">Phosphate ABC transporter substrate-binding protein</fullName>
    </recommendedName>
</protein>
<dbReference type="SUPFAM" id="SSF53850">
    <property type="entry name" value="Periplasmic binding protein-like II"/>
    <property type="match status" value="1"/>
</dbReference>
<dbReference type="Gene3D" id="3.40.190.10">
    <property type="entry name" value="Periplasmic binding protein-like II"/>
    <property type="match status" value="1"/>
</dbReference>
<dbReference type="RefSeq" id="WP_182582400.1">
    <property type="nucleotide sequence ID" value="NZ_JABVCQ010000005.1"/>
</dbReference>
<comment type="caution">
    <text evidence="2">The sequence shown here is derived from an EMBL/GenBank/DDBJ whole genome shotgun (WGS) entry which is preliminary data.</text>
</comment>
<keyword evidence="1" id="KW-0732">Signal</keyword>
<evidence type="ECO:0000313" key="3">
    <source>
        <dbReference type="Proteomes" id="UP000548632"/>
    </source>
</evidence>
<evidence type="ECO:0000313" key="2">
    <source>
        <dbReference type="EMBL" id="MBB1125218.1"/>
    </source>
</evidence>